<dbReference type="AlphaFoldDB" id="A0A372G9S2"/>
<feature type="domain" description="DUF397" evidence="2">
    <location>
        <begin position="6"/>
        <end position="59"/>
    </location>
</feature>
<reference evidence="3 4" key="1">
    <citation type="submission" date="2018-08" db="EMBL/GenBank/DDBJ databases">
        <title>Actinomadura spongicola sp. nov., isolated from marine sponge Leucetta chagosensis.</title>
        <authorList>
            <person name="Li L."/>
            <person name="Lin H.W."/>
        </authorList>
    </citation>
    <scope>NUCLEOTIDE SEQUENCE [LARGE SCALE GENOMIC DNA]</scope>
    <source>
        <strain evidence="3 4">LHW52907</strain>
    </source>
</reference>
<organism evidence="3 4">
    <name type="scientific">Actinomadura spongiicola</name>
    <dbReference type="NCBI Taxonomy" id="2303421"/>
    <lineage>
        <taxon>Bacteria</taxon>
        <taxon>Bacillati</taxon>
        <taxon>Actinomycetota</taxon>
        <taxon>Actinomycetes</taxon>
        <taxon>Streptosporangiales</taxon>
        <taxon>Thermomonosporaceae</taxon>
        <taxon>Actinomadura</taxon>
    </lineage>
</organism>
<dbReference type="OrthoDB" id="3482428at2"/>
<evidence type="ECO:0000259" key="2">
    <source>
        <dbReference type="Pfam" id="PF04149"/>
    </source>
</evidence>
<protein>
    <submittedName>
        <fullName evidence="3">DUF397 domain-containing protein</fullName>
    </submittedName>
</protein>
<dbReference type="Pfam" id="PF04149">
    <property type="entry name" value="DUF397"/>
    <property type="match status" value="1"/>
</dbReference>
<accession>A0A372G9S2</accession>
<comment type="caution">
    <text evidence="3">The sequence shown here is derived from an EMBL/GenBank/DDBJ whole genome shotgun (WGS) entry which is preliminary data.</text>
</comment>
<evidence type="ECO:0000256" key="1">
    <source>
        <dbReference type="SAM" id="MobiDB-lite"/>
    </source>
</evidence>
<evidence type="ECO:0000313" key="4">
    <source>
        <dbReference type="Proteomes" id="UP000262882"/>
    </source>
</evidence>
<dbReference type="InterPro" id="IPR007278">
    <property type="entry name" value="DUF397"/>
</dbReference>
<sequence length="65" mass="7058">MTLPPAWRKSSRSPEGTNEDCVELAQLPTGIGIRDSKAPHSPHLTLTPAAFTNLYTQAKQGKLDL</sequence>
<dbReference type="RefSeq" id="WP_117403157.1">
    <property type="nucleotide sequence ID" value="NZ_QVNQ01000010.1"/>
</dbReference>
<name>A0A372G9S2_9ACTN</name>
<evidence type="ECO:0000313" key="3">
    <source>
        <dbReference type="EMBL" id="RFS82087.1"/>
    </source>
</evidence>
<keyword evidence="4" id="KW-1185">Reference proteome</keyword>
<feature type="region of interest" description="Disordered" evidence="1">
    <location>
        <begin position="1"/>
        <end position="20"/>
    </location>
</feature>
<dbReference type="EMBL" id="QVNQ01000010">
    <property type="protein sequence ID" value="RFS82087.1"/>
    <property type="molecule type" value="Genomic_DNA"/>
</dbReference>
<gene>
    <name evidence="3" type="ORF">D0T12_27960</name>
</gene>
<dbReference type="Proteomes" id="UP000262882">
    <property type="component" value="Unassembled WGS sequence"/>
</dbReference>
<proteinExistence type="predicted"/>